<dbReference type="GO" id="GO:0004616">
    <property type="term" value="F:phosphogluconate dehydrogenase (decarboxylating) activity"/>
    <property type="evidence" value="ECO:0007669"/>
    <property type="project" value="InterPro"/>
</dbReference>
<protein>
    <submittedName>
        <fullName evidence="6">Unannotated protein</fullName>
    </submittedName>
</protein>
<accession>A0A6J6ATF8</accession>
<dbReference type="Pfam" id="PF00393">
    <property type="entry name" value="6PGD"/>
    <property type="match status" value="1"/>
</dbReference>
<evidence type="ECO:0000256" key="1">
    <source>
        <dbReference type="ARBA" id="ARBA00008419"/>
    </source>
</evidence>
<dbReference type="SUPFAM" id="SSF48179">
    <property type="entry name" value="6-phosphogluconate dehydrogenase C-terminal domain-like"/>
    <property type="match status" value="1"/>
</dbReference>
<dbReference type="NCBIfam" id="TIGR00872">
    <property type="entry name" value="gnd_rel"/>
    <property type="match status" value="1"/>
</dbReference>
<evidence type="ECO:0000256" key="3">
    <source>
        <dbReference type="ARBA" id="ARBA00023064"/>
    </source>
</evidence>
<dbReference type="InterPro" id="IPR006115">
    <property type="entry name" value="6PGDH_NADP-bd"/>
</dbReference>
<keyword evidence="2" id="KW-0560">Oxidoreductase</keyword>
<dbReference type="PRINTS" id="PR00076">
    <property type="entry name" value="6PGDHDRGNASE"/>
</dbReference>
<dbReference type="InterPro" id="IPR004849">
    <property type="entry name" value="6DGDH_YqeC"/>
</dbReference>
<feature type="domain" description="6-phosphogluconate dehydrogenase C-terminal" evidence="5">
    <location>
        <begin position="217"/>
        <end position="350"/>
    </location>
</feature>
<proteinExistence type="inferred from homology"/>
<reference evidence="6" key="1">
    <citation type="submission" date="2020-05" db="EMBL/GenBank/DDBJ databases">
        <authorList>
            <person name="Chiriac C."/>
            <person name="Salcher M."/>
            <person name="Ghai R."/>
            <person name="Kavagutti S V."/>
        </authorList>
    </citation>
    <scope>NUCLEOTIDE SEQUENCE</scope>
</reference>
<sequence>MTKHADPTSPAQTSEPQSSQPRSSQPQSSQPQLGMVGLGRMGANLVRRLVSGGGASVVFDTDPAVARALAEELGSSVRSAATLAEMVTALPTPRAIWVMVPASVAGSVVAEIAGLLDPGDIIIDGGNTDWREDGPRGAQLAAQGIELLDVGTSGGIWGLERGYCMMVGGAETAVLQMKPVFDVLSPPSDCVERTPGRTGELSSAEQGWLHCGPTGAGHFVKMVHNGIEYGLMGAYAEGLNLLGHTAPYGFDIDIPAVTEVWRRGSVVGSWLLDLTAAAFVADPALDGFTGVVSDSGEGRWSLEAAVDLGVPAPVLASALFSRFSSRGEETLANKVLSAMRNEFGGHVESSAP</sequence>
<dbReference type="InterPro" id="IPR006183">
    <property type="entry name" value="Pgluconate_DH"/>
</dbReference>
<dbReference type="InterPro" id="IPR006114">
    <property type="entry name" value="6PGDH_C"/>
</dbReference>
<dbReference type="PANTHER" id="PTHR11811">
    <property type="entry name" value="6-PHOSPHOGLUCONATE DEHYDROGENASE"/>
    <property type="match status" value="1"/>
</dbReference>
<dbReference type="GO" id="GO:0006098">
    <property type="term" value="P:pentose-phosphate shunt"/>
    <property type="evidence" value="ECO:0007669"/>
    <property type="project" value="InterPro"/>
</dbReference>
<dbReference type="EMBL" id="CAEZSF010000008">
    <property type="protein sequence ID" value="CAB4530240.1"/>
    <property type="molecule type" value="Genomic_DNA"/>
</dbReference>
<evidence type="ECO:0000256" key="2">
    <source>
        <dbReference type="ARBA" id="ARBA00023002"/>
    </source>
</evidence>
<organism evidence="6">
    <name type="scientific">freshwater metagenome</name>
    <dbReference type="NCBI Taxonomy" id="449393"/>
    <lineage>
        <taxon>unclassified sequences</taxon>
        <taxon>metagenomes</taxon>
        <taxon>ecological metagenomes</taxon>
    </lineage>
</organism>
<dbReference type="Pfam" id="PF03446">
    <property type="entry name" value="NAD_binding_2"/>
    <property type="match status" value="1"/>
</dbReference>
<dbReference type="GO" id="GO:0050661">
    <property type="term" value="F:NADP binding"/>
    <property type="evidence" value="ECO:0007669"/>
    <property type="project" value="InterPro"/>
</dbReference>
<dbReference type="AlphaFoldDB" id="A0A6J6ATF8"/>
<comment type="similarity">
    <text evidence="1">Belongs to the 6-phosphogluconate dehydrogenase family.</text>
</comment>
<dbReference type="InterPro" id="IPR008927">
    <property type="entry name" value="6-PGluconate_DH-like_C_sf"/>
</dbReference>
<name>A0A6J6ATF8_9ZZZZ</name>
<evidence type="ECO:0000259" key="5">
    <source>
        <dbReference type="SMART" id="SM01350"/>
    </source>
</evidence>
<feature type="region of interest" description="Disordered" evidence="4">
    <location>
        <begin position="1"/>
        <end position="35"/>
    </location>
</feature>
<feature type="compositionally biased region" description="Low complexity" evidence="4">
    <location>
        <begin position="12"/>
        <end position="32"/>
    </location>
</feature>
<dbReference type="SUPFAM" id="SSF51735">
    <property type="entry name" value="NAD(P)-binding Rossmann-fold domains"/>
    <property type="match status" value="1"/>
</dbReference>
<dbReference type="GO" id="GO:0019521">
    <property type="term" value="P:D-gluconate metabolic process"/>
    <property type="evidence" value="ECO:0007669"/>
    <property type="project" value="UniProtKB-KW"/>
</dbReference>
<evidence type="ECO:0000256" key="4">
    <source>
        <dbReference type="SAM" id="MobiDB-lite"/>
    </source>
</evidence>
<dbReference type="InterPro" id="IPR036291">
    <property type="entry name" value="NAD(P)-bd_dom_sf"/>
</dbReference>
<evidence type="ECO:0000313" key="6">
    <source>
        <dbReference type="EMBL" id="CAB4530240.1"/>
    </source>
</evidence>
<dbReference type="Gene3D" id="1.10.1040.10">
    <property type="entry name" value="N-(1-d-carboxylethyl)-l-norvaline Dehydrogenase, domain 2"/>
    <property type="match status" value="1"/>
</dbReference>
<dbReference type="Gene3D" id="3.40.50.720">
    <property type="entry name" value="NAD(P)-binding Rossmann-like Domain"/>
    <property type="match status" value="1"/>
</dbReference>
<keyword evidence="3" id="KW-0311">Gluconate utilization</keyword>
<dbReference type="SMART" id="SM01350">
    <property type="entry name" value="6PGD"/>
    <property type="match status" value="1"/>
</dbReference>
<dbReference type="NCBIfam" id="NF007161">
    <property type="entry name" value="PRK09599.1"/>
    <property type="match status" value="1"/>
</dbReference>
<dbReference type="InterPro" id="IPR013328">
    <property type="entry name" value="6PGD_dom2"/>
</dbReference>
<gene>
    <name evidence="6" type="ORF">UFOPK1358_00179</name>
</gene>